<dbReference type="InterPro" id="IPR036291">
    <property type="entry name" value="NAD(P)-bd_dom_sf"/>
</dbReference>
<dbReference type="GO" id="GO:0016491">
    <property type="term" value="F:oxidoreductase activity"/>
    <property type="evidence" value="ECO:0007669"/>
    <property type="project" value="InterPro"/>
</dbReference>
<proteinExistence type="predicted"/>
<dbReference type="Gene3D" id="3.90.180.10">
    <property type="entry name" value="Medium-chain alcohol dehydrogenases, catalytic domain"/>
    <property type="match status" value="1"/>
</dbReference>
<dbReference type="HOGENOM" id="CLU_026673_3_1_1"/>
<dbReference type="SUPFAM" id="SSF50129">
    <property type="entry name" value="GroES-like"/>
    <property type="match status" value="1"/>
</dbReference>
<dbReference type="InParanoid" id="A0A0C3FS45"/>
<evidence type="ECO:0000313" key="2">
    <source>
        <dbReference type="EMBL" id="KIM86855.1"/>
    </source>
</evidence>
<evidence type="ECO:0000259" key="1">
    <source>
        <dbReference type="SMART" id="SM00829"/>
    </source>
</evidence>
<gene>
    <name evidence="2" type="ORF">PILCRDRAFT_86052</name>
</gene>
<dbReference type="Proteomes" id="UP000054166">
    <property type="component" value="Unassembled WGS sequence"/>
</dbReference>
<dbReference type="STRING" id="765440.A0A0C3FS45"/>
<dbReference type="OrthoDB" id="203908at2759"/>
<dbReference type="Gene3D" id="3.40.50.720">
    <property type="entry name" value="NAD(P)-binding Rossmann-like Domain"/>
    <property type="match status" value="1"/>
</dbReference>
<accession>A0A0C3FS45</accession>
<dbReference type="InterPro" id="IPR020843">
    <property type="entry name" value="ER"/>
</dbReference>
<dbReference type="PANTHER" id="PTHR43482">
    <property type="entry name" value="PROTEIN AST1-RELATED"/>
    <property type="match status" value="1"/>
</dbReference>
<sequence>MNALKILETGAFENLRLSRVPKPTLAQGEALVRVRAAGINASDAACVKGLLPVTTVPRIPGRDFSGEVVEVSDDAAKSDWLGAEVWGTGGTVGFRSDGTFAEYVNVPIAKLSHKPKALDHARAASVTLSWQCAWIIVERLAEVKKGENVLILGVRGSIGSNVAQLCMDRGAKVLGTYRTLEGITVPPGVMPILLPSSTDPSTYPIRDAVTNLDLNDQIDVCVDCTGLEPLLNDAILAMRSNGTGRMIVMAAHRPDGLVAVNFRTLYSKALTLKGLNSNALSPAETKGVLDYVAERFNQGIFKAAEVDKVPMEDEKAVQEALARVMARSATKRTVILI</sequence>
<dbReference type="AlphaFoldDB" id="A0A0C3FS45"/>
<dbReference type="EMBL" id="KN832980">
    <property type="protein sequence ID" value="KIM86855.1"/>
    <property type="molecule type" value="Genomic_DNA"/>
</dbReference>
<feature type="domain" description="Enoyl reductase (ER)" evidence="1">
    <location>
        <begin position="10"/>
        <end position="335"/>
    </location>
</feature>
<dbReference type="SMART" id="SM00829">
    <property type="entry name" value="PKS_ER"/>
    <property type="match status" value="1"/>
</dbReference>
<reference evidence="2 3" key="1">
    <citation type="submission" date="2014-04" db="EMBL/GenBank/DDBJ databases">
        <authorList>
            <consortium name="DOE Joint Genome Institute"/>
            <person name="Kuo A."/>
            <person name="Tarkka M."/>
            <person name="Buscot F."/>
            <person name="Kohler A."/>
            <person name="Nagy L.G."/>
            <person name="Floudas D."/>
            <person name="Copeland A."/>
            <person name="Barry K.W."/>
            <person name="Cichocki N."/>
            <person name="Veneault-Fourrey C."/>
            <person name="LaButti K."/>
            <person name="Lindquist E.A."/>
            <person name="Lipzen A."/>
            <person name="Lundell T."/>
            <person name="Morin E."/>
            <person name="Murat C."/>
            <person name="Sun H."/>
            <person name="Tunlid A."/>
            <person name="Henrissat B."/>
            <person name="Grigoriev I.V."/>
            <person name="Hibbett D.S."/>
            <person name="Martin F."/>
            <person name="Nordberg H.P."/>
            <person name="Cantor M.N."/>
            <person name="Hua S.X."/>
        </authorList>
    </citation>
    <scope>NUCLEOTIDE SEQUENCE [LARGE SCALE GENOMIC DNA]</scope>
    <source>
        <strain evidence="2 3">F 1598</strain>
    </source>
</reference>
<evidence type="ECO:0000313" key="3">
    <source>
        <dbReference type="Proteomes" id="UP000054166"/>
    </source>
</evidence>
<dbReference type="InterPro" id="IPR011032">
    <property type="entry name" value="GroES-like_sf"/>
</dbReference>
<name>A0A0C3FS45_PILCF</name>
<dbReference type="InterPro" id="IPR013154">
    <property type="entry name" value="ADH-like_N"/>
</dbReference>
<reference evidence="3" key="2">
    <citation type="submission" date="2015-01" db="EMBL/GenBank/DDBJ databases">
        <title>Evolutionary Origins and Diversification of the Mycorrhizal Mutualists.</title>
        <authorList>
            <consortium name="DOE Joint Genome Institute"/>
            <consortium name="Mycorrhizal Genomics Consortium"/>
            <person name="Kohler A."/>
            <person name="Kuo A."/>
            <person name="Nagy L.G."/>
            <person name="Floudas D."/>
            <person name="Copeland A."/>
            <person name="Barry K.W."/>
            <person name="Cichocki N."/>
            <person name="Veneault-Fourrey C."/>
            <person name="LaButti K."/>
            <person name="Lindquist E.A."/>
            <person name="Lipzen A."/>
            <person name="Lundell T."/>
            <person name="Morin E."/>
            <person name="Murat C."/>
            <person name="Riley R."/>
            <person name="Ohm R."/>
            <person name="Sun H."/>
            <person name="Tunlid A."/>
            <person name="Henrissat B."/>
            <person name="Grigoriev I.V."/>
            <person name="Hibbett D.S."/>
            <person name="Martin F."/>
        </authorList>
    </citation>
    <scope>NUCLEOTIDE SEQUENCE [LARGE SCALE GENOMIC DNA]</scope>
    <source>
        <strain evidence="3">F 1598</strain>
    </source>
</reference>
<organism evidence="2 3">
    <name type="scientific">Piloderma croceum (strain F 1598)</name>
    <dbReference type="NCBI Taxonomy" id="765440"/>
    <lineage>
        <taxon>Eukaryota</taxon>
        <taxon>Fungi</taxon>
        <taxon>Dikarya</taxon>
        <taxon>Basidiomycota</taxon>
        <taxon>Agaricomycotina</taxon>
        <taxon>Agaricomycetes</taxon>
        <taxon>Agaricomycetidae</taxon>
        <taxon>Atheliales</taxon>
        <taxon>Atheliaceae</taxon>
        <taxon>Piloderma</taxon>
    </lineage>
</organism>
<dbReference type="InterPro" id="IPR052585">
    <property type="entry name" value="Lipid_raft_assoc_Zn_ADH"/>
</dbReference>
<dbReference type="Pfam" id="PF08240">
    <property type="entry name" value="ADH_N"/>
    <property type="match status" value="1"/>
</dbReference>
<dbReference type="PANTHER" id="PTHR43482:SF1">
    <property type="entry name" value="PROTEIN AST1-RELATED"/>
    <property type="match status" value="1"/>
</dbReference>
<keyword evidence="3" id="KW-1185">Reference proteome</keyword>
<dbReference type="SUPFAM" id="SSF51735">
    <property type="entry name" value="NAD(P)-binding Rossmann-fold domains"/>
    <property type="match status" value="1"/>
</dbReference>
<protein>
    <recommendedName>
        <fullName evidence="1">Enoyl reductase (ER) domain-containing protein</fullName>
    </recommendedName>
</protein>